<dbReference type="AlphaFoldDB" id="A0A927MH84"/>
<feature type="transmembrane region" description="Helical" evidence="1">
    <location>
        <begin position="37"/>
        <end position="55"/>
    </location>
</feature>
<keyword evidence="1" id="KW-0472">Membrane</keyword>
<dbReference type="Proteomes" id="UP000658225">
    <property type="component" value="Unassembled WGS sequence"/>
</dbReference>
<organism evidence="2 3">
    <name type="scientific">Sporosarcina limicola</name>
    <dbReference type="NCBI Taxonomy" id="34101"/>
    <lineage>
        <taxon>Bacteria</taxon>
        <taxon>Bacillati</taxon>
        <taxon>Bacillota</taxon>
        <taxon>Bacilli</taxon>
        <taxon>Bacillales</taxon>
        <taxon>Caryophanaceae</taxon>
        <taxon>Sporosarcina</taxon>
    </lineage>
</organism>
<keyword evidence="3" id="KW-1185">Reference proteome</keyword>
<feature type="transmembrane region" description="Helical" evidence="1">
    <location>
        <begin position="62"/>
        <end position="87"/>
    </location>
</feature>
<sequence length="92" mass="10078">MMKRYLSIISLVLLITFIVFGFIIPQVLSPLPDSWDILILISLLIGSFSPALFSVKGRLKTIAVLTSSLGMLALLVLIIFSIGIMFFGNFGT</sequence>
<evidence type="ECO:0000313" key="3">
    <source>
        <dbReference type="Proteomes" id="UP000658225"/>
    </source>
</evidence>
<name>A0A927MH84_9BACL</name>
<evidence type="ECO:0000313" key="2">
    <source>
        <dbReference type="EMBL" id="MBE1553828.1"/>
    </source>
</evidence>
<evidence type="ECO:0000256" key="1">
    <source>
        <dbReference type="SAM" id="Phobius"/>
    </source>
</evidence>
<keyword evidence="1" id="KW-1133">Transmembrane helix</keyword>
<accession>A0A927MH84</accession>
<reference evidence="2" key="1">
    <citation type="submission" date="2020-10" db="EMBL/GenBank/DDBJ databases">
        <title>Genomic Encyclopedia of Type Strains, Phase IV (KMG-IV): sequencing the most valuable type-strain genomes for metagenomic binning, comparative biology and taxonomic classification.</title>
        <authorList>
            <person name="Goeker M."/>
        </authorList>
    </citation>
    <scope>NUCLEOTIDE SEQUENCE</scope>
    <source>
        <strain evidence="2">DSM 13886</strain>
    </source>
</reference>
<comment type="caution">
    <text evidence="2">The sequence shown here is derived from an EMBL/GenBank/DDBJ whole genome shotgun (WGS) entry which is preliminary data.</text>
</comment>
<dbReference type="EMBL" id="JADBEL010000003">
    <property type="protein sequence ID" value="MBE1553828.1"/>
    <property type="molecule type" value="Genomic_DNA"/>
</dbReference>
<proteinExistence type="predicted"/>
<protein>
    <submittedName>
        <fullName evidence="2">Uncharacterized protein</fullName>
    </submittedName>
</protein>
<gene>
    <name evidence="2" type="ORF">H4683_000902</name>
</gene>
<keyword evidence="1" id="KW-0812">Transmembrane</keyword>